<evidence type="ECO:0000313" key="2">
    <source>
        <dbReference type="Proteomes" id="UP000541154"/>
    </source>
</evidence>
<dbReference type="AlphaFoldDB" id="A0A8H6EBC1"/>
<evidence type="ECO:0000313" key="1">
    <source>
        <dbReference type="EMBL" id="KAF5864615.1"/>
    </source>
</evidence>
<reference evidence="1 2" key="1">
    <citation type="submission" date="2019-04" db="EMBL/GenBank/DDBJ databases">
        <title>Aspergillus burnettii sp. nov., novel species from soil in southeast Queensland.</title>
        <authorList>
            <person name="Gilchrist C.L.M."/>
            <person name="Pitt J.I."/>
            <person name="Lange L."/>
            <person name="Lacey H.J."/>
            <person name="Vuong D."/>
            <person name="Midgley D.J."/>
            <person name="Greenfield P."/>
            <person name="Bradbury M."/>
            <person name="Lacey E."/>
            <person name="Busk P.K."/>
            <person name="Pilgaard B."/>
            <person name="Chooi Y.H."/>
            <person name="Piggott A.M."/>
        </authorList>
    </citation>
    <scope>NUCLEOTIDE SEQUENCE [LARGE SCALE GENOMIC DNA]</scope>
    <source>
        <strain evidence="1 2">FRR 5400</strain>
    </source>
</reference>
<dbReference type="Proteomes" id="UP000541154">
    <property type="component" value="Unassembled WGS sequence"/>
</dbReference>
<name>A0A8H6EBC1_PETAA</name>
<proteinExistence type="predicted"/>
<comment type="caution">
    <text evidence="1">The sequence shown here is derived from an EMBL/GenBank/DDBJ whole genome shotgun (WGS) entry which is preliminary data.</text>
</comment>
<keyword evidence="2" id="KW-1185">Reference proteome</keyword>
<organism evidence="1 2">
    <name type="scientific">Petromyces alliaceus</name>
    <name type="common">Aspergillus alliaceus</name>
    <dbReference type="NCBI Taxonomy" id="209559"/>
    <lineage>
        <taxon>Eukaryota</taxon>
        <taxon>Fungi</taxon>
        <taxon>Dikarya</taxon>
        <taxon>Ascomycota</taxon>
        <taxon>Pezizomycotina</taxon>
        <taxon>Eurotiomycetes</taxon>
        <taxon>Eurotiomycetidae</taxon>
        <taxon>Eurotiales</taxon>
        <taxon>Aspergillaceae</taxon>
        <taxon>Aspergillus</taxon>
        <taxon>Aspergillus subgen. Circumdati</taxon>
    </lineage>
</organism>
<gene>
    <name evidence="1" type="ORF">ETB97_007173</name>
</gene>
<accession>A0A8H6EBC1</accession>
<protein>
    <submittedName>
        <fullName evidence="1">Uncharacterized protein</fullName>
    </submittedName>
</protein>
<sequence>MSPFGKDPTKSNDVLRAVVYPIFITDISKITRKLVITKMPDDRLINLVEFGPAHTDNRGSDTEAVKAIIRTKSTTDADQTRRFLHGEWSRS</sequence>
<dbReference type="EMBL" id="SPNV01000031">
    <property type="protein sequence ID" value="KAF5864615.1"/>
    <property type="molecule type" value="Genomic_DNA"/>
</dbReference>